<dbReference type="AlphaFoldDB" id="J7MGJ2"/>
<dbReference type="STRING" id="869250.J7MGJ2"/>
<gene>
    <name evidence="2" type="ORF">TOT_010000005</name>
</gene>
<dbReference type="GeneID" id="20712980"/>
<feature type="transmembrane region" description="Helical" evidence="1">
    <location>
        <begin position="195"/>
        <end position="216"/>
    </location>
</feature>
<feature type="transmembrane region" description="Helical" evidence="1">
    <location>
        <begin position="20"/>
        <end position="39"/>
    </location>
</feature>
<dbReference type="KEGG" id="tot:TOT_010000005"/>
<sequence length="520" mass="60331">MSDKSKESPPPNHCGHDDMYCKVLSAFLALSSYLIFQIIDITSRHYAVAFKIPIHNIGIFFDKLFSLRVLLILAGNMIEYGIFHAAGADRDTGDGDKNKGKRVRRYIAVTAFAGLFCVRVWFLAGLYFSKELGYHAYVSLSFEGFPFGISDSAFMPLIAQYMSVVAIMFNMTRIFIFVVQFILDRIWYDNPLLMIKIQAWICVLFTGCSVFLWYYFNFVIKDHTFKPPKIENAKEPEIKKQEYEEIEINDAESIFDMLIDLCFSPDEKKEKEKQKVNQQSKKSDCNALCQDCKKRVGKDGIFTLISPLMMYWCLNPYMTFLFPGTVPYALLKRDKCHRINMFIPIFDNLGTLTLFFIDNFGKLFPCWSWHYDLFLLLLVPFPIIFVFALMAMHSRVSAARKIISNRTRVGAMTLVMYFSNSFCTPLHYIGMAKYSFRGNPYGFTIQGLQKVIGGIARSFWAKVSVGYSVTRISLGYHLPKFRPNHRMSKSNLGWYIFRQTFRKTWADFKGDFVLDMKKYL</sequence>
<dbReference type="Proteomes" id="UP000003786">
    <property type="component" value="Chromosome 1"/>
</dbReference>
<keyword evidence="3" id="KW-1185">Reference proteome</keyword>
<accession>J7MGJ2</accession>
<feature type="transmembrane region" description="Helical" evidence="1">
    <location>
        <begin position="158"/>
        <end position="183"/>
    </location>
</feature>
<evidence type="ECO:0000313" key="3">
    <source>
        <dbReference type="Proteomes" id="UP000003786"/>
    </source>
</evidence>
<name>J7MGJ2_THEOR</name>
<dbReference type="eggNOG" id="ENOG502QWYN">
    <property type="taxonomic scope" value="Eukaryota"/>
</dbReference>
<dbReference type="EMBL" id="AP011946">
    <property type="protein sequence ID" value="BAM38536.1"/>
    <property type="molecule type" value="Genomic_DNA"/>
</dbReference>
<feature type="transmembrane region" description="Helical" evidence="1">
    <location>
        <begin position="106"/>
        <end position="128"/>
    </location>
</feature>
<feature type="transmembrane region" description="Helical" evidence="1">
    <location>
        <begin position="373"/>
        <end position="392"/>
    </location>
</feature>
<feature type="transmembrane region" description="Helical" evidence="1">
    <location>
        <begin position="342"/>
        <end position="361"/>
    </location>
</feature>
<keyword evidence="1" id="KW-1133">Transmembrane helix</keyword>
<feature type="transmembrane region" description="Helical" evidence="1">
    <location>
        <begin position="309"/>
        <end position="330"/>
    </location>
</feature>
<evidence type="ECO:0000256" key="1">
    <source>
        <dbReference type="SAM" id="Phobius"/>
    </source>
</evidence>
<keyword evidence="1" id="KW-0472">Membrane</keyword>
<organism evidence="2 3">
    <name type="scientific">Theileria orientalis strain Shintoku</name>
    <dbReference type="NCBI Taxonomy" id="869250"/>
    <lineage>
        <taxon>Eukaryota</taxon>
        <taxon>Sar</taxon>
        <taxon>Alveolata</taxon>
        <taxon>Apicomplexa</taxon>
        <taxon>Aconoidasida</taxon>
        <taxon>Piroplasmida</taxon>
        <taxon>Theileriidae</taxon>
        <taxon>Theileria</taxon>
    </lineage>
</organism>
<reference evidence="2 3" key="1">
    <citation type="journal article" date="2012" name="MBio">
        <title>Comparative genome analysis of three eukaryotic parasites with differing abilities to transform leukocytes reveals key mediators of Theileria-induced leukocyte transformation.</title>
        <authorList>
            <person name="Hayashida K."/>
            <person name="Hara Y."/>
            <person name="Abe T."/>
            <person name="Yamasaki C."/>
            <person name="Toyoda A."/>
            <person name="Kosuge T."/>
            <person name="Suzuki Y."/>
            <person name="Sato Y."/>
            <person name="Kawashima S."/>
            <person name="Katayama T."/>
            <person name="Wakaguri H."/>
            <person name="Inoue N."/>
            <person name="Homma K."/>
            <person name="Tada-Umezaki M."/>
            <person name="Yagi Y."/>
            <person name="Fujii Y."/>
            <person name="Habara T."/>
            <person name="Kanehisa M."/>
            <person name="Watanabe H."/>
            <person name="Ito K."/>
            <person name="Gojobori T."/>
            <person name="Sugawara H."/>
            <person name="Imanishi T."/>
            <person name="Weir W."/>
            <person name="Gardner M."/>
            <person name="Pain A."/>
            <person name="Shiels B."/>
            <person name="Hattori M."/>
            <person name="Nene V."/>
            <person name="Sugimoto C."/>
        </authorList>
    </citation>
    <scope>NUCLEOTIDE SEQUENCE [LARGE SCALE GENOMIC DNA]</scope>
    <source>
        <strain evidence="2 3">Shintoku</strain>
    </source>
</reference>
<proteinExistence type="predicted"/>
<feature type="transmembrane region" description="Helical" evidence="1">
    <location>
        <begin position="65"/>
        <end position="86"/>
    </location>
</feature>
<evidence type="ECO:0000313" key="2">
    <source>
        <dbReference type="EMBL" id="BAM38536.1"/>
    </source>
</evidence>
<protein>
    <submittedName>
        <fullName evidence="2">Uncharacterized protein</fullName>
    </submittedName>
</protein>
<dbReference type="RefSeq" id="XP_009688837.1">
    <property type="nucleotide sequence ID" value="XM_009690542.1"/>
</dbReference>
<dbReference type="VEuPathDB" id="PiroplasmaDB:TOT_010000005"/>
<keyword evidence="1" id="KW-0812">Transmembrane</keyword>